<keyword evidence="3" id="KW-1185">Reference proteome</keyword>
<dbReference type="CDD" id="cd06462">
    <property type="entry name" value="Peptidase_S24_S26"/>
    <property type="match status" value="1"/>
</dbReference>
<dbReference type="KEGG" id="hoh:Hoch_0447"/>
<gene>
    <name evidence="2" type="ordered locus">Hoch_0447</name>
</gene>
<dbReference type="EMBL" id="CP001804">
    <property type="protein sequence ID" value="ACY13088.1"/>
    <property type="molecule type" value="Genomic_DNA"/>
</dbReference>
<proteinExistence type="predicted"/>
<evidence type="ECO:0000313" key="3">
    <source>
        <dbReference type="Proteomes" id="UP000001880"/>
    </source>
</evidence>
<reference evidence="2 3" key="1">
    <citation type="journal article" date="2010" name="Stand. Genomic Sci.">
        <title>Complete genome sequence of Haliangium ochraceum type strain (SMP-2).</title>
        <authorList>
            <consortium name="US DOE Joint Genome Institute (JGI-PGF)"/>
            <person name="Ivanova N."/>
            <person name="Daum C."/>
            <person name="Lang E."/>
            <person name="Abt B."/>
            <person name="Kopitz M."/>
            <person name="Saunders E."/>
            <person name="Lapidus A."/>
            <person name="Lucas S."/>
            <person name="Glavina Del Rio T."/>
            <person name="Nolan M."/>
            <person name="Tice H."/>
            <person name="Copeland A."/>
            <person name="Cheng J.F."/>
            <person name="Chen F."/>
            <person name="Bruce D."/>
            <person name="Goodwin L."/>
            <person name="Pitluck S."/>
            <person name="Mavromatis K."/>
            <person name="Pati A."/>
            <person name="Mikhailova N."/>
            <person name="Chen A."/>
            <person name="Palaniappan K."/>
            <person name="Land M."/>
            <person name="Hauser L."/>
            <person name="Chang Y.J."/>
            <person name="Jeffries C.D."/>
            <person name="Detter J.C."/>
            <person name="Brettin T."/>
            <person name="Rohde M."/>
            <person name="Goker M."/>
            <person name="Bristow J."/>
            <person name="Markowitz V."/>
            <person name="Eisen J.A."/>
            <person name="Hugenholtz P."/>
            <person name="Kyrpides N.C."/>
            <person name="Klenk H.P."/>
        </authorList>
    </citation>
    <scope>NUCLEOTIDE SEQUENCE [LARGE SCALE GENOMIC DNA]</scope>
    <source>
        <strain evidence="3">DSM 14365 / CIP 107738 / JCM 11303 / AJ 13395 / SMP-2</strain>
    </source>
</reference>
<dbReference type="STRING" id="502025.Hoch_0447"/>
<dbReference type="SUPFAM" id="SSF51306">
    <property type="entry name" value="LexA/Signal peptidase"/>
    <property type="match status" value="1"/>
</dbReference>
<evidence type="ECO:0000259" key="1">
    <source>
        <dbReference type="Pfam" id="PF00717"/>
    </source>
</evidence>
<dbReference type="InterPro" id="IPR015927">
    <property type="entry name" value="Peptidase_S24_S26A/B/C"/>
</dbReference>
<sequence>MLHDAALHDALLRELSAGPDGAWVTCAGNSMEPTIRRGERVRVRACGRARAGQVVLFRARRGGYVLHRVLLVLPGSGWFAHIGDAGSGDGPGLAHQSWVVGTAAVSHRPPTPGQRAAACWRFVRGAQRRVRRRWRERLATS</sequence>
<protein>
    <submittedName>
        <fullName evidence="2">Putative phage repressor</fullName>
    </submittedName>
</protein>
<dbReference type="Pfam" id="PF00717">
    <property type="entry name" value="Peptidase_S24"/>
    <property type="match status" value="1"/>
</dbReference>
<dbReference type="Gene3D" id="2.10.109.10">
    <property type="entry name" value="Umud Fragment, subunit A"/>
    <property type="match status" value="1"/>
</dbReference>
<accession>D0LK54</accession>
<organism evidence="2 3">
    <name type="scientific">Haliangium ochraceum (strain DSM 14365 / JCM 11303 / SMP-2)</name>
    <dbReference type="NCBI Taxonomy" id="502025"/>
    <lineage>
        <taxon>Bacteria</taxon>
        <taxon>Pseudomonadati</taxon>
        <taxon>Myxococcota</taxon>
        <taxon>Polyangia</taxon>
        <taxon>Haliangiales</taxon>
        <taxon>Kofleriaceae</taxon>
        <taxon>Haliangium</taxon>
    </lineage>
</organism>
<dbReference type="Proteomes" id="UP000001880">
    <property type="component" value="Chromosome"/>
</dbReference>
<dbReference type="HOGENOM" id="CLU_1822642_0_0_7"/>
<feature type="domain" description="Peptidase S24/S26A/S26B/S26C" evidence="1">
    <location>
        <begin position="16"/>
        <end position="60"/>
    </location>
</feature>
<name>D0LK54_HALO1</name>
<dbReference type="RefSeq" id="WP_012825715.1">
    <property type="nucleotide sequence ID" value="NC_013440.1"/>
</dbReference>
<dbReference type="eggNOG" id="COG2932">
    <property type="taxonomic scope" value="Bacteria"/>
</dbReference>
<dbReference type="InterPro" id="IPR036286">
    <property type="entry name" value="LexA/Signal_pep-like_sf"/>
</dbReference>
<evidence type="ECO:0000313" key="2">
    <source>
        <dbReference type="EMBL" id="ACY13088.1"/>
    </source>
</evidence>
<dbReference type="AlphaFoldDB" id="D0LK54"/>